<keyword evidence="2" id="KW-1185">Reference proteome</keyword>
<protein>
    <submittedName>
        <fullName evidence="1">Uncharacterized protein</fullName>
    </submittedName>
</protein>
<reference evidence="1" key="1">
    <citation type="submission" date="2023-04" db="EMBL/GenBank/DDBJ databases">
        <title>Draft Genome sequencing of Naganishia species isolated from polar environments using Oxford Nanopore Technology.</title>
        <authorList>
            <person name="Leo P."/>
            <person name="Venkateswaran K."/>
        </authorList>
    </citation>
    <scope>NUCLEOTIDE SEQUENCE</scope>
    <source>
        <strain evidence="1">MNA-CCFEE 5423</strain>
    </source>
</reference>
<sequence length="676" mass="76985">MVPGIQQYSAISGDDEVGDDFSNDDKLEDLSFAAEEHRARNIDRPSLSRWNTLQAITFVGIFALAIASTSCAIIQYRQLVRLLELVSSAESSLYDVQGTCETATSRAVEAPKTNIWKNLEVKEAVKLRGWLHEEKQGLNLTKTVEAVHGDNTIILLEAWRPKKLEALGYLDCNGTQPDKYARTTISSPTGMRDYLIGPLPLSNETTLRRLTEIYTNPDIPYNARLFVRQDMVDFGSFFKKTLKTIDTLLEDLFGTTDLVMGGQAPMSYDGNWRRFWSPLRYNVPGVYLHPIDLQFYIDTTDLDLENWKILKVYYNRQLFNSLEEFQLSWKNRTLEKGLMPRLNDTDWATRTRKGNKRDLDHLAGPRQVSFDGARFRVDEEQQYVTWMGWSFYLGFERDMGLNFWDINFRGSRIIYELTPQEALAQYSGLDPSQSSTVWLDRAFGMGALARSMIRGYDCPADAHYMSSTVHSALGSLTQPDAICIFERDSGKPLSRHFATERNEMGATKGYELVVRSISTVGNYDYLFDYTFQLDGSLEIRFSASGYIQGGFWDGNADRKEWGQRIRETTMGALHDHVINYRVDFDIDGTANTAHKLDLEVVSQERPWFTDDDWGRIDSTQKVVTRQVMSEDDGKIDYGTNSGGMVYVTNEASKNKWGVSKGVSGDSSRSNTLRRNV</sequence>
<proteinExistence type="predicted"/>
<evidence type="ECO:0000313" key="1">
    <source>
        <dbReference type="EMBL" id="KAJ9097226.1"/>
    </source>
</evidence>
<evidence type="ECO:0000313" key="2">
    <source>
        <dbReference type="Proteomes" id="UP001227268"/>
    </source>
</evidence>
<accession>A0ACC2VF36</accession>
<gene>
    <name evidence="1" type="ORF">QFC21_004895</name>
</gene>
<dbReference type="EMBL" id="JASBWT010000017">
    <property type="protein sequence ID" value="KAJ9097226.1"/>
    <property type="molecule type" value="Genomic_DNA"/>
</dbReference>
<comment type="caution">
    <text evidence="1">The sequence shown here is derived from an EMBL/GenBank/DDBJ whole genome shotgun (WGS) entry which is preliminary data.</text>
</comment>
<dbReference type="Proteomes" id="UP001227268">
    <property type="component" value="Unassembled WGS sequence"/>
</dbReference>
<name>A0ACC2VF36_9TREE</name>
<organism evidence="1 2">
    <name type="scientific">Naganishia friedmannii</name>
    <dbReference type="NCBI Taxonomy" id="89922"/>
    <lineage>
        <taxon>Eukaryota</taxon>
        <taxon>Fungi</taxon>
        <taxon>Dikarya</taxon>
        <taxon>Basidiomycota</taxon>
        <taxon>Agaricomycotina</taxon>
        <taxon>Tremellomycetes</taxon>
        <taxon>Filobasidiales</taxon>
        <taxon>Filobasidiaceae</taxon>
        <taxon>Naganishia</taxon>
    </lineage>
</organism>